<feature type="transmembrane region" description="Helical" evidence="1">
    <location>
        <begin position="110"/>
        <end position="130"/>
    </location>
</feature>
<feature type="transmembrane region" description="Helical" evidence="1">
    <location>
        <begin position="244"/>
        <end position="259"/>
    </location>
</feature>
<evidence type="ECO:0000313" key="3">
    <source>
        <dbReference type="EMBL" id="BCY27773.1"/>
    </source>
</evidence>
<dbReference type="InterPro" id="IPR018677">
    <property type="entry name" value="DUF2157"/>
</dbReference>
<organism evidence="3 4">
    <name type="scientific">Flavobacterium okayamense</name>
    <dbReference type="NCBI Taxonomy" id="2830782"/>
    <lineage>
        <taxon>Bacteria</taxon>
        <taxon>Pseudomonadati</taxon>
        <taxon>Bacteroidota</taxon>
        <taxon>Flavobacteriia</taxon>
        <taxon>Flavobacteriales</taxon>
        <taxon>Flavobacteriaceae</taxon>
        <taxon>Flavobacterium</taxon>
    </lineage>
</organism>
<evidence type="ECO:0000259" key="2">
    <source>
        <dbReference type="Pfam" id="PF09925"/>
    </source>
</evidence>
<keyword evidence="1" id="KW-0812">Transmembrane</keyword>
<feature type="transmembrane region" description="Helical" evidence="1">
    <location>
        <begin position="266"/>
        <end position="286"/>
    </location>
</feature>
<feature type="transmembrane region" description="Helical" evidence="1">
    <location>
        <begin position="69"/>
        <end position="90"/>
    </location>
</feature>
<proteinExistence type="predicted"/>
<feature type="transmembrane region" description="Helical" evidence="1">
    <location>
        <begin position="43"/>
        <end position="63"/>
    </location>
</feature>
<feature type="domain" description="DUF2157" evidence="2">
    <location>
        <begin position="14"/>
        <end position="160"/>
    </location>
</feature>
<reference evidence="3 4" key="1">
    <citation type="submission" date="2021-06" db="EMBL/GenBank/DDBJ databases">
        <title>Whole genome sequences of Flavobacterium sp. KK2020170 and assembly.</title>
        <authorList>
            <person name="Kitahara K."/>
            <person name="Miyoshi S."/>
            <person name="Uesaka K."/>
        </authorList>
    </citation>
    <scope>NUCLEOTIDE SEQUENCE [LARGE SCALE GENOMIC DNA]</scope>
    <source>
        <strain evidence="3 4">KK2020170</strain>
    </source>
</reference>
<dbReference type="Proteomes" id="UP000825258">
    <property type="component" value="Chromosome"/>
</dbReference>
<dbReference type="Pfam" id="PF09925">
    <property type="entry name" value="DUF2157"/>
    <property type="match status" value="1"/>
</dbReference>
<feature type="transmembrane region" description="Helical" evidence="1">
    <location>
        <begin position="190"/>
        <end position="207"/>
    </location>
</feature>
<dbReference type="EMBL" id="AP024749">
    <property type="protein sequence ID" value="BCY27773.1"/>
    <property type="molecule type" value="Genomic_DNA"/>
</dbReference>
<feature type="transmembrane region" description="Helical" evidence="1">
    <location>
        <begin position="298"/>
        <end position="319"/>
    </location>
</feature>
<feature type="transmembrane region" description="Helical" evidence="1">
    <location>
        <begin position="219"/>
        <end position="238"/>
    </location>
</feature>
<name>A0ABM7S2I8_9FLAO</name>
<feature type="transmembrane region" description="Helical" evidence="1">
    <location>
        <begin position="136"/>
        <end position="155"/>
    </location>
</feature>
<keyword evidence="1" id="KW-1133">Transmembrane helix</keyword>
<evidence type="ECO:0000313" key="4">
    <source>
        <dbReference type="Proteomes" id="UP000825258"/>
    </source>
</evidence>
<sequence>MGKSNFSEILLQKLYQKEFLNYNNLEEIAEYQKKGIFSLRSELLLVIYFSVIVFTSGIGIIIYNNIDSIGHLAIISANFLLMIACFYFSFKKAKGYSNEEVLFDNPLYDYLVLTGSLLACIFLGYINFQYHIFDESYAYVSLISALFCFFVAYYFDNRIVLSIAITSLATFIGITITPKTVFENEVYSNMQLTYSGLVLGIGLLVWMEYTFKNKIKAHFHFVFATFALHLLGVCVLSGLLSQHWFFFIPILIGFAYYFYRFSYKAMATSIFAFMLLYSYFGFNVLMGKVIELLRIIDTFLQLLIVLSPFYVIASIYLFIRLVKQFNSEKNASTR</sequence>
<dbReference type="RefSeq" id="WP_221259377.1">
    <property type="nucleotide sequence ID" value="NZ_AP024749.1"/>
</dbReference>
<evidence type="ECO:0000256" key="1">
    <source>
        <dbReference type="SAM" id="Phobius"/>
    </source>
</evidence>
<feature type="transmembrane region" description="Helical" evidence="1">
    <location>
        <begin position="160"/>
        <end position="178"/>
    </location>
</feature>
<keyword evidence="1" id="KW-0472">Membrane</keyword>
<gene>
    <name evidence="3" type="ORF">KK2020170_06410</name>
</gene>
<keyword evidence="4" id="KW-1185">Reference proteome</keyword>
<accession>A0ABM7S2I8</accession>
<protein>
    <recommendedName>
        <fullName evidence="2">DUF2157 domain-containing protein</fullName>
    </recommendedName>
</protein>